<dbReference type="Proteomes" id="UP000000378">
    <property type="component" value="Chromosome"/>
</dbReference>
<dbReference type="Gene3D" id="6.20.190.10">
    <property type="entry name" value="Nutrient germinant receptor protein C, domain 1"/>
    <property type="match status" value="1"/>
</dbReference>
<dbReference type="STRING" id="643648.Slip_0292"/>
<dbReference type="PANTHER" id="PTHR35789:SF1">
    <property type="entry name" value="SPORE GERMINATION PROTEIN B3"/>
    <property type="match status" value="1"/>
</dbReference>
<name>D7CJW4_SYNLT</name>
<dbReference type="OrthoDB" id="9816067at2"/>
<dbReference type="InterPro" id="IPR057336">
    <property type="entry name" value="GerAC_N"/>
</dbReference>
<dbReference type="Pfam" id="PF25198">
    <property type="entry name" value="Spore_GerAC_N"/>
    <property type="match status" value="1"/>
</dbReference>
<dbReference type="AlphaFoldDB" id="D7CJW4"/>
<dbReference type="KEGG" id="slp:Slip_0292"/>
<feature type="domain" description="Spore germination protein N-terminal" evidence="9">
    <location>
        <begin position="22"/>
        <end position="195"/>
    </location>
</feature>
<dbReference type="HOGENOM" id="CLU_051140_0_0_9"/>
<evidence type="ECO:0000313" key="11">
    <source>
        <dbReference type="Proteomes" id="UP000000378"/>
    </source>
</evidence>
<comment type="subcellular location">
    <subcellularLocation>
        <location evidence="1">Membrane</location>
        <topology evidence="1">Lipid-anchor</topology>
    </subcellularLocation>
</comment>
<evidence type="ECO:0000256" key="1">
    <source>
        <dbReference type="ARBA" id="ARBA00004635"/>
    </source>
</evidence>
<dbReference type="EMBL" id="CP002048">
    <property type="protein sequence ID" value="ADI01078.1"/>
    <property type="molecule type" value="Genomic_DNA"/>
</dbReference>
<keyword evidence="7" id="KW-0449">Lipoprotein</keyword>
<comment type="similarity">
    <text evidence="2">Belongs to the GerABKC lipoprotein family.</text>
</comment>
<reference evidence="11" key="1">
    <citation type="journal article" date="2010" name="Stand. Genomic Sci.">
        <title>Complete genome sequence of Syntrophothermus lipocalidus type strain (TGB-C1T).</title>
        <authorList>
            <consortium name="US DOE Joint Genome Institute (JGI-PGF)"/>
            <person name="Djao O."/>
            <person name="Zhang X."/>
            <person name="Lucas S."/>
            <person name="Lapidus A."/>
            <person name="Glavina Del Rio T."/>
            <person name="Nolan M."/>
            <person name="Tice H."/>
            <person name="Cheng J."/>
            <person name="Han C."/>
            <person name="Tapia R."/>
            <person name="Goodwin L."/>
            <person name="Pitluck S."/>
            <person name="Liolios K."/>
            <person name="Ivanova N."/>
            <person name="Mavromatis K."/>
            <person name="Mikhailova N."/>
            <person name="Ovchinnikova G."/>
            <person name="Pati A."/>
            <person name="Brambilla E."/>
            <person name="Chen A."/>
            <person name="Palaniappan K."/>
            <person name="Land M."/>
            <person name="Hauser L."/>
            <person name="Chang Y."/>
            <person name="Jeffries C."/>
            <person name="Rohde M."/>
            <person name="Sikorski J."/>
            <person name="Spring S."/>
            <person name="Goker M."/>
            <person name="Detter J."/>
            <person name="Woyke T."/>
            <person name="Bristow J."/>
            <person name="Eisen J."/>
            <person name="Markowitz V."/>
            <person name="Hugenholtz P."/>
            <person name="Kyrpides N."/>
            <person name="Klenk H."/>
        </authorList>
    </citation>
    <scope>NUCLEOTIDE SEQUENCE [LARGE SCALE GENOMIC DNA]</scope>
    <source>
        <strain evidence="11">DSM 12680 / TGB-C1</strain>
    </source>
</reference>
<evidence type="ECO:0000256" key="7">
    <source>
        <dbReference type="ARBA" id="ARBA00023288"/>
    </source>
</evidence>
<dbReference type="Gene3D" id="3.30.300.210">
    <property type="entry name" value="Nutrient germinant receptor protein C, domain 3"/>
    <property type="match status" value="1"/>
</dbReference>
<evidence type="ECO:0000256" key="3">
    <source>
        <dbReference type="ARBA" id="ARBA00022544"/>
    </source>
</evidence>
<feature type="domain" description="Spore germination GerAC-like C-terminal" evidence="8">
    <location>
        <begin position="209"/>
        <end position="373"/>
    </location>
</feature>
<evidence type="ECO:0000256" key="2">
    <source>
        <dbReference type="ARBA" id="ARBA00007886"/>
    </source>
</evidence>
<evidence type="ECO:0000256" key="5">
    <source>
        <dbReference type="ARBA" id="ARBA00023136"/>
    </source>
</evidence>
<gene>
    <name evidence="10" type="ordered locus">Slip_0292</name>
</gene>
<evidence type="ECO:0000259" key="8">
    <source>
        <dbReference type="Pfam" id="PF05504"/>
    </source>
</evidence>
<evidence type="ECO:0000256" key="4">
    <source>
        <dbReference type="ARBA" id="ARBA00022729"/>
    </source>
</evidence>
<dbReference type="RefSeq" id="WP_013174480.1">
    <property type="nucleotide sequence ID" value="NC_014220.1"/>
</dbReference>
<keyword evidence="3" id="KW-0309">Germination</keyword>
<dbReference type="PROSITE" id="PS51257">
    <property type="entry name" value="PROKAR_LIPOPROTEIN"/>
    <property type="match status" value="1"/>
</dbReference>
<accession>D7CJW4</accession>
<dbReference type="NCBIfam" id="TIGR02887">
    <property type="entry name" value="spore_ger_x_C"/>
    <property type="match status" value="1"/>
</dbReference>
<dbReference type="InterPro" id="IPR008844">
    <property type="entry name" value="Spore_GerAC-like"/>
</dbReference>
<dbReference type="Pfam" id="PF05504">
    <property type="entry name" value="Spore_GerAC"/>
    <property type="match status" value="1"/>
</dbReference>
<dbReference type="eggNOG" id="ENOG502Z9N7">
    <property type="taxonomic scope" value="Bacteria"/>
</dbReference>
<proteinExistence type="inferred from homology"/>
<evidence type="ECO:0000256" key="6">
    <source>
        <dbReference type="ARBA" id="ARBA00023139"/>
    </source>
</evidence>
<evidence type="ECO:0000313" key="10">
    <source>
        <dbReference type="EMBL" id="ADI01078.1"/>
    </source>
</evidence>
<reference evidence="10 11" key="2">
    <citation type="journal article" date="2010" name="Stand. Genomic Sci.">
        <title>Complete genome sequence of Syntrophothermus lipocalidus type strain (TGB-C1).</title>
        <authorList>
            <person name="Djao O.D."/>
            <person name="Zhang X."/>
            <person name="Lucas S."/>
            <person name="Lapidus A."/>
            <person name="Del Rio T.G."/>
            <person name="Nolan M."/>
            <person name="Tice H."/>
            <person name="Cheng J.F."/>
            <person name="Han C."/>
            <person name="Tapia R."/>
            <person name="Goodwin L."/>
            <person name="Pitluck S."/>
            <person name="Liolios K."/>
            <person name="Ivanova N."/>
            <person name="Mavromatis K."/>
            <person name="Mikhailova N."/>
            <person name="Ovchinnikova G."/>
            <person name="Pati A."/>
            <person name="Brambilla E."/>
            <person name="Chen A."/>
            <person name="Palaniappan K."/>
            <person name="Land M."/>
            <person name="Hauser L."/>
            <person name="Chang Y.J."/>
            <person name="Jeffries C.D."/>
            <person name="Rohde M."/>
            <person name="Sikorski J."/>
            <person name="Spring S."/>
            <person name="Goker M."/>
            <person name="Detter J.C."/>
            <person name="Woyke T."/>
            <person name="Bristow J."/>
            <person name="Eisen J.A."/>
            <person name="Markowitz V."/>
            <person name="Hugenholtz P."/>
            <person name="Kyrpides N.C."/>
            <person name="Klenk H.P."/>
        </authorList>
    </citation>
    <scope>NUCLEOTIDE SEQUENCE [LARGE SCALE GENOMIC DNA]</scope>
    <source>
        <strain evidence="11">DSM 12680 / TGB-C1</strain>
    </source>
</reference>
<keyword evidence="4" id="KW-0732">Signal</keyword>
<evidence type="ECO:0000259" key="9">
    <source>
        <dbReference type="Pfam" id="PF25198"/>
    </source>
</evidence>
<dbReference type="InterPro" id="IPR046953">
    <property type="entry name" value="Spore_GerAC-like_C"/>
</dbReference>
<keyword evidence="6" id="KW-0564">Palmitate</keyword>
<sequence length="384" mass="43084">MKKNWLLVLFIPVMIITGGCWDRTELNQTNLAIAVGLDDLPGDRLRFTVQIPVSQKTPGQTPPSPPFVVVSTTGETFTTAGRNIMLKNPRSILWQHWSANVWGESLARRGLAGLVDEFARNRNVRKTGDVFIARDTTAAEVLSVPTEVERIPGVALTSMIKSEDLYAGIYTRCLLRDFIIRSIKPGIEPAVPGISVVKDPSGRCFLQISGTALFMKGKLVGWMNEEESRGYRWLQPKTVLGGIMTVRCPYCGSPVVLQSLRSQCRITPALQGQEIIMRVKIKQEGFFYEQTCTHPLVTPAMLKTLERESAQLIRQQVLDSVKKAQELGSDVFGFGLALKQHYPQTWDRVGSSWEEVFPAVRVEVDVESKIRRTHLTRRTAVIRY</sequence>
<organism evidence="10 11">
    <name type="scientific">Syntrophothermus lipocalidus (strain DSM 12680 / TGB-C1)</name>
    <dbReference type="NCBI Taxonomy" id="643648"/>
    <lineage>
        <taxon>Bacteria</taxon>
        <taxon>Bacillati</taxon>
        <taxon>Bacillota</taxon>
        <taxon>Clostridia</taxon>
        <taxon>Eubacteriales</taxon>
        <taxon>Syntrophomonadaceae</taxon>
        <taxon>Syntrophothermus</taxon>
    </lineage>
</organism>
<keyword evidence="11" id="KW-1185">Reference proteome</keyword>
<keyword evidence="5" id="KW-0472">Membrane</keyword>
<dbReference type="PANTHER" id="PTHR35789">
    <property type="entry name" value="SPORE GERMINATION PROTEIN B3"/>
    <property type="match status" value="1"/>
</dbReference>
<dbReference type="GO" id="GO:0016020">
    <property type="term" value="C:membrane"/>
    <property type="evidence" value="ECO:0007669"/>
    <property type="project" value="UniProtKB-SubCell"/>
</dbReference>
<protein>
    <submittedName>
        <fullName evidence="10">Germination protein, Ger(X)C family</fullName>
    </submittedName>
</protein>
<dbReference type="InterPro" id="IPR038501">
    <property type="entry name" value="Spore_GerAC_C_sf"/>
</dbReference>
<dbReference type="GO" id="GO:0009847">
    <property type="term" value="P:spore germination"/>
    <property type="evidence" value="ECO:0007669"/>
    <property type="project" value="InterPro"/>
</dbReference>